<dbReference type="RefSeq" id="WP_143655917.1">
    <property type="nucleotide sequence ID" value="NZ_BAAATM010000016.1"/>
</dbReference>
<name>A0ABN3NX74_9ACTN</name>
<dbReference type="Gene3D" id="1.10.287.1060">
    <property type="entry name" value="ESAT-6-like"/>
    <property type="match status" value="1"/>
</dbReference>
<gene>
    <name evidence="1" type="ORF">GCM10010423_50520</name>
</gene>
<accession>A0ABN3NX74</accession>
<reference evidence="1 2" key="1">
    <citation type="journal article" date="2019" name="Int. J. Syst. Evol. Microbiol.">
        <title>The Global Catalogue of Microorganisms (GCM) 10K type strain sequencing project: providing services to taxonomists for standard genome sequencing and annotation.</title>
        <authorList>
            <consortium name="The Broad Institute Genomics Platform"/>
            <consortium name="The Broad Institute Genome Sequencing Center for Infectious Disease"/>
            <person name="Wu L."/>
            <person name="Ma J."/>
        </authorList>
    </citation>
    <scope>NUCLEOTIDE SEQUENCE [LARGE SCALE GENOMIC DNA]</scope>
    <source>
        <strain evidence="1 2">JCM 6924</strain>
    </source>
</reference>
<proteinExistence type="predicted"/>
<evidence type="ECO:0008006" key="3">
    <source>
        <dbReference type="Google" id="ProtNLM"/>
    </source>
</evidence>
<sequence length="101" mass="11331">MAGDSDLIVNVDLLVKSESRLKSIHKELKNLNNRKDDMNPYWGSGEIADAMGEFVDNWDDHRSKLLENLEGVSGLVKSTIDGFTGADKQLADELRKARKKK</sequence>
<organism evidence="1 2">
    <name type="scientific">Streptomyces levis</name>
    <dbReference type="NCBI Taxonomy" id="285566"/>
    <lineage>
        <taxon>Bacteria</taxon>
        <taxon>Bacillati</taxon>
        <taxon>Actinomycetota</taxon>
        <taxon>Actinomycetes</taxon>
        <taxon>Kitasatosporales</taxon>
        <taxon>Streptomycetaceae</taxon>
        <taxon>Streptomyces</taxon>
    </lineage>
</organism>
<evidence type="ECO:0000313" key="2">
    <source>
        <dbReference type="Proteomes" id="UP001501095"/>
    </source>
</evidence>
<dbReference type="Proteomes" id="UP001501095">
    <property type="component" value="Unassembled WGS sequence"/>
</dbReference>
<dbReference type="InterPro" id="IPR036689">
    <property type="entry name" value="ESAT-6-like_sf"/>
</dbReference>
<keyword evidence="2" id="KW-1185">Reference proteome</keyword>
<comment type="caution">
    <text evidence="1">The sequence shown here is derived from an EMBL/GenBank/DDBJ whole genome shotgun (WGS) entry which is preliminary data.</text>
</comment>
<dbReference type="SUPFAM" id="SSF140453">
    <property type="entry name" value="EsxAB dimer-like"/>
    <property type="match status" value="1"/>
</dbReference>
<evidence type="ECO:0000313" key="1">
    <source>
        <dbReference type="EMBL" id="GAA2545058.1"/>
    </source>
</evidence>
<protein>
    <recommendedName>
        <fullName evidence="3">WXG100 family type VII secretion target</fullName>
    </recommendedName>
</protein>
<dbReference type="EMBL" id="BAAATM010000016">
    <property type="protein sequence ID" value="GAA2545058.1"/>
    <property type="molecule type" value="Genomic_DNA"/>
</dbReference>